<dbReference type="EMBL" id="CM023484">
    <property type="protein sequence ID" value="KAH6933398.1"/>
    <property type="molecule type" value="Genomic_DNA"/>
</dbReference>
<name>A0ACB7SF92_HYAAI</name>
<gene>
    <name evidence="1" type="ORF">HPB50_014507</name>
</gene>
<accession>A0ACB7SF92</accession>
<comment type="caution">
    <text evidence="1">The sequence shown here is derived from an EMBL/GenBank/DDBJ whole genome shotgun (WGS) entry which is preliminary data.</text>
</comment>
<organism evidence="1 2">
    <name type="scientific">Hyalomma asiaticum</name>
    <name type="common">Tick</name>
    <dbReference type="NCBI Taxonomy" id="266040"/>
    <lineage>
        <taxon>Eukaryota</taxon>
        <taxon>Metazoa</taxon>
        <taxon>Ecdysozoa</taxon>
        <taxon>Arthropoda</taxon>
        <taxon>Chelicerata</taxon>
        <taxon>Arachnida</taxon>
        <taxon>Acari</taxon>
        <taxon>Parasitiformes</taxon>
        <taxon>Ixodida</taxon>
        <taxon>Ixodoidea</taxon>
        <taxon>Ixodidae</taxon>
        <taxon>Hyalomminae</taxon>
        <taxon>Hyalomma</taxon>
    </lineage>
</organism>
<protein>
    <submittedName>
        <fullName evidence="1">Uncharacterized protein</fullName>
    </submittedName>
</protein>
<sequence length="645" mass="71745">MYCVAQVTRNKVGHRVPISAHGLLGSFASLLHQAWRECYPLSVRRSRVASIVSVYVTTLQATLWLFAGFGFVTFENEDVVDKVCEIHFHEINNKMSTEYRRKTNTGEHERQTSGTAQTTASTGPARCDGVSPANMSPRSSGRCAGVPSTGAEFGSADMGAAPGHCPPYNDPMANTQSQRKPRALSNGWRHDPPAVDAQFAVATPDVAIANPPMIPKLHRRHRRRRIATNVNVGFLNLHGARKAAKWAELYATLNMENISLYGVAETHLRELEEPPVDTEWQWAGCNRTGDCRKGGGVGVLWRNNAAWVPMKGPCDEHIWVTGSILGESVLFGEVYLTVASGPHDGNDKVLQCIVEDVKRWGADREVLLMGDFNGHIPATDGYLDYNGKLLLRCAEQLSLEIVNLRTDCEGCFTWCARSSCSTIDYALATAKLAARIAQVHIDEDGQFSLGSDHNRIRLSFSTGGSRTGRRSPPPRRGMYLPSKSVERVAEDFENCPQRRKSHSYSEFVRALDAVMRTRMVQERRPGHRPQNSWWDREVEVAWKERRHANREHRRTVKGLDTEVECKKAQPKEVMMPNNVTRGRGAELVWPLGALTDVASQLEKRLLEMRRVGPIAGQRSSSQAGGIGRNFLARGRRALHQVADLG</sequence>
<keyword evidence="2" id="KW-1185">Reference proteome</keyword>
<evidence type="ECO:0000313" key="2">
    <source>
        <dbReference type="Proteomes" id="UP000821845"/>
    </source>
</evidence>
<dbReference type="Proteomes" id="UP000821845">
    <property type="component" value="Chromosome 4"/>
</dbReference>
<evidence type="ECO:0000313" key="1">
    <source>
        <dbReference type="EMBL" id="KAH6933398.1"/>
    </source>
</evidence>
<reference evidence="1" key="1">
    <citation type="submission" date="2020-05" db="EMBL/GenBank/DDBJ databases">
        <title>Large-scale comparative analyses of tick genomes elucidate their genetic diversity and vector capacities.</title>
        <authorList>
            <person name="Jia N."/>
            <person name="Wang J."/>
            <person name="Shi W."/>
            <person name="Du L."/>
            <person name="Sun Y."/>
            <person name="Zhan W."/>
            <person name="Jiang J."/>
            <person name="Wang Q."/>
            <person name="Zhang B."/>
            <person name="Ji P."/>
            <person name="Sakyi L.B."/>
            <person name="Cui X."/>
            <person name="Yuan T."/>
            <person name="Jiang B."/>
            <person name="Yang W."/>
            <person name="Lam T.T.-Y."/>
            <person name="Chang Q."/>
            <person name="Ding S."/>
            <person name="Wang X."/>
            <person name="Zhu J."/>
            <person name="Ruan X."/>
            <person name="Zhao L."/>
            <person name="Wei J."/>
            <person name="Que T."/>
            <person name="Du C."/>
            <person name="Cheng J."/>
            <person name="Dai P."/>
            <person name="Han X."/>
            <person name="Huang E."/>
            <person name="Gao Y."/>
            <person name="Liu J."/>
            <person name="Shao H."/>
            <person name="Ye R."/>
            <person name="Li L."/>
            <person name="Wei W."/>
            <person name="Wang X."/>
            <person name="Wang C."/>
            <person name="Yang T."/>
            <person name="Huo Q."/>
            <person name="Li W."/>
            <person name="Guo W."/>
            <person name="Chen H."/>
            <person name="Zhou L."/>
            <person name="Ni X."/>
            <person name="Tian J."/>
            <person name="Zhou Y."/>
            <person name="Sheng Y."/>
            <person name="Liu T."/>
            <person name="Pan Y."/>
            <person name="Xia L."/>
            <person name="Li J."/>
            <person name="Zhao F."/>
            <person name="Cao W."/>
        </authorList>
    </citation>
    <scope>NUCLEOTIDE SEQUENCE</scope>
    <source>
        <strain evidence="1">Hyas-2018</strain>
    </source>
</reference>
<proteinExistence type="predicted"/>